<accession>B8CNR2</accession>
<organism evidence="1 2">
    <name type="scientific">Shewanella piezotolerans (strain WP3 / JCM 13877)</name>
    <dbReference type="NCBI Taxonomy" id="225849"/>
    <lineage>
        <taxon>Bacteria</taxon>
        <taxon>Pseudomonadati</taxon>
        <taxon>Pseudomonadota</taxon>
        <taxon>Gammaproteobacteria</taxon>
        <taxon>Alteromonadales</taxon>
        <taxon>Shewanellaceae</taxon>
        <taxon>Shewanella</taxon>
    </lineage>
</organism>
<reference evidence="1 2" key="1">
    <citation type="journal article" date="2008" name="PLoS ONE">
        <title>Environmental adaptation: genomic analysis of the piezotolerant and psychrotolerant deep-sea iron reducing bacterium Shewanella piezotolerans WP3.</title>
        <authorList>
            <person name="Wang F."/>
            <person name="Wang J."/>
            <person name="Jian H."/>
            <person name="Zhang B."/>
            <person name="Li S."/>
            <person name="Wang F."/>
            <person name="Zeng X."/>
            <person name="Gao L."/>
            <person name="Bartlett D.H."/>
            <person name="Yu J."/>
            <person name="Hu S."/>
            <person name="Xiao X."/>
        </authorList>
    </citation>
    <scope>NUCLEOTIDE SEQUENCE [LARGE SCALE GENOMIC DNA]</scope>
    <source>
        <strain evidence="2">WP3 / JCM 13877</strain>
    </source>
</reference>
<dbReference type="KEGG" id="swp:swp_2285"/>
<dbReference type="OrthoDB" id="6267130at2"/>
<protein>
    <submittedName>
        <fullName evidence="1">Uncharacterized protein</fullName>
    </submittedName>
</protein>
<keyword evidence="2" id="KW-1185">Reference proteome</keyword>
<dbReference type="EMBL" id="CP000472">
    <property type="protein sequence ID" value="ACJ29031.1"/>
    <property type="molecule type" value="Genomic_DNA"/>
</dbReference>
<dbReference type="AlphaFoldDB" id="B8CNR2"/>
<dbReference type="HOGENOM" id="CLU_162058_0_0_6"/>
<sequence length="102" mass="11258">MQINSNQLTASKIEVNKSIGTNQTSAVLVDAADPVLPIQAQQSYQFNDYNEDAATLKSRLGAHIEYENETRGQRGAVAEYLSTQHAAKREEIQQMVGIDTYA</sequence>
<proteinExistence type="predicted"/>
<gene>
    <name evidence="1" type="ordered locus">swp_2285</name>
</gene>
<evidence type="ECO:0000313" key="1">
    <source>
        <dbReference type="EMBL" id="ACJ29031.1"/>
    </source>
</evidence>
<dbReference type="Proteomes" id="UP000000753">
    <property type="component" value="Chromosome"/>
</dbReference>
<dbReference type="RefSeq" id="WP_020912391.1">
    <property type="nucleotide sequence ID" value="NC_011566.1"/>
</dbReference>
<dbReference type="STRING" id="225849.swp_2285"/>
<name>B8CNR2_SHEPW</name>
<dbReference type="eggNOG" id="ENOG50302GW">
    <property type="taxonomic scope" value="Bacteria"/>
</dbReference>
<evidence type="ECO:0000313" key="2">
    <source>
        <dbReference type="Proteomes" id="UP000000753"/>
    </source>
</evidence>